<dbReference type="SUPFAM" id="SSF49313">
    <property type="entry name" value="Cadherin-like"/>
    <property type="match status" value="1"/>
</dbReference>
<sequence>MIWLLAAASALLPVASRANTPCAVGPAALPGLRFTNAGDGSFQLVGVLTGANLSAFGPCSPLPRTTIRPLVNGTATATPGVEVPNATQQGGTLVRATVTEINYRPPSPGFSGSDTFTIDNNNTSQVITVTVFVDPAAASAPVVSSLSPTSGPAAGNTSVTIGGTGFTGATTVRFGATAATGFTVNSATSIVATAPAGTGSVNITVTTPAGTSIIGGGSGYTYIAAPTAGATSASVPYNMATAIDLSGSITGVHSSIAVASAPAHGTTSVSGDVVSYTPTSGYSGPDSFTYTATGSGGTSAPATISITVAPPPAPAASAQSASVPYGTATAIDLSGSITGVHSSVAISSGPAHGMTSVSGDVITYTPTSGYFGADSFSYTATGPGGTSAPATVSVTVAAPAAPTAAARSVSAAHNTATAIDLSGSISGVHTGTAVVGSPAHGTTSVSGDIVTYTPANGYIGADSFTYNATGPGGTSSAATVSITVAAPAAPVTAAQSVAVPYHTATAIDLSGSVTGVHSGIALAGGPTHGSAGISGDVVTYTPGSGYSGLDSFTYTATGPGGTSAPATVSITVAAPPAPVAGARSASVPYDTPVAIDLSGSITGMHASIAVAGTAAHGTTSLAGDVVTYAPASGYYGADSFTYTATGPGGTSAAATVSITVAAPGAPTVAARSVSVPYESATPVDLSASISGVHSSIAIASGPAHGSTSVSGDVVTYTPSPGYSGADGFSYSATGPGGTSTPAVVTIAIAAPAAPVAAAKSVSVPYGAASQIDLSESVTGAHSGLVIAGAPSHGTATVSGDVVTYMPATGYHGPDAVTYVATGPGGTSAPASISITVADPAAPVAVPSSASVPYRSTGTIDLSTSITGVHSSIGIASAPSHGTATLSGDVITYVASPSFSGTDSLTFTATGPGGTSAPAIVTITVATPDSPTASGPAAVSAVYGAATTIDLSGSITGVHTSIAVTTPAHGTVGVAGDVVTYTPAAGYFGPDSFAFAVTGPGGVSSPETVNLTVAAPATPVVSAPAGVTAAYEAPTVIDLSGSVTGVHSAIAIVAAPAHGAASVSGDVVTYTPVAGYFGADSLSYAATGPGGTSPPQVIALTIAAPSAPIVAAKADVAVGYGTPLAIDLSSLISGVHSATSVSLAPAHGTASVAGDVVTYTPAAGYSGLDSFAFTATGPGGTASAQTIGLTVGAPVMTIAGEPLPGGQINTAYAAAVSASGGTAPYSYAVTSGTLPAGVTLSPTGALTGTPTASGDFAVSVTATDSSTGSGPFTAVKSYVLAIAAPQPPQAQDAPASAVTASTVTSSTSIDIDLSALVTGAYDDVRVDTPPQHGNVVVNRVGQQRLLALGEKKPLASTSFVATYTAAAGYKGADAFTFVAIGPGGTSRPAAVAIDVVGAAPTARSVTAATVNGQAAIVDLTTGAGEGPFTASTIASITPAGSVSAILVEGGTATARTYQMRITPLGRFSGTAVIGYTLSNIFGTSAVATVTVTVTARPDPSQDPAVRALSLAQAEATRRFAATQIDIFSRRTEQLHGGGRGSQHGTMGIRVNGSDRPASTAGLTTDSTSGIVQIDDGGQPALSTTAASGAPAEATDDGNRAIGSAAVWSGGAIMIGTRDATTRRDRFSVSSSGLSAGIDVKLTDRLIVGAGGGYGGERSRIAEGAAHLTADSWMGSLYGSFQPARGAFLDGVLGIGGLDFATRRAVSANAATARGQRDGSMVFASLAAGIDRSSDRTSFSAFARAEYMSARLGAYSEEGAGMYDLAFGRRSLESLSSVLGVRAGMTLGAIMPRVRFEWRHEFSGSGAQALDYADLAGLSYAITNDRWLRDAIQLEAGTGVNLGGDWTLGLDIGAALGRGSRLGSGKVSVGGKF</sequence>
<evidence type="ECO:0000256" key="2">
    <source>
        <dbReference type="SAM" id="SignalP"/>
    </source>
</evidence>
<feature type="domain" description="Autotransporter" evidence="3">
    <location>
        <begin position="1598"/>
        <end position="1871"/>
    </location>
</feature>
<dbReference type="Gene3D" id="2.60.40.3440">
    <property type="match status" value="11"/>
</dbReference>
<dbReference type="CDD" id="cd00102">
    <property type="entry name" value="IPT"/>
    <property type="match status" value="1"/>
</dbReference>
<dbReference type="SMART" id="SM00869">
    <property type="entry name" value="Autotransporter"/>
    <property type="match status" value="1"/>
</dbReference>
<feature type="signal peptide" evidence="2">
    <location>
        <begin position="1"/>
        <end position="18"/>
    </location>
</feature>
<evidence type="ECO:0000259" key="3">
    <source>
        <dbReference type="PROSITE" id="PS51208"/>
    </source>
</evidence>
<evidence type="ECO:0000313" key="5">
    <source>
        <dbReference type="Proteomes" id="UP001169764"/>
    </source>
</evidence>
<dbReference type="Proteomes" id="UP001169764">
    <property type="component" value="Unassembled WGS sequence"/>
</dbReference>
<comment type="caution">
    <text evidence="4">The sequence shown here is derived from an EMBL/GenBank/DDBJ whole genome shotgun (WGS) entry which is preliminary data.</text>
</comment>
<dbReference type="InterPro" id="IPR014756">
    <property type="entry name" value="Ig_E-set"/>
</dbReference>
<feature type="compositionally biased region" description="Polar residues" evidence="1">
    <location>
        <begin position="1559"/>
        <end position="1569"/>
    </location>
</feature>
<feature type="chain" id="PRO_5045880938" evidence="2">
    <location>
        <begin position="19"/>
        <end position="1871"/>
    </location>
</feature>
<dbReference type="SUPFAM" id="SSF103515">
    <property type="entry name" value="Autotransporter"/>
    <property type="match status" value="1"/>
</dbReference>
<evidence type="ECO:0000313" key="4">
    <source>
        <dbReference type="EMBL" id="MDO6415097.1"/>
    </source>
</evidence>
<dbReference type="Gene3D" id="2.40.128.130">
    <property type="entry name" value="Autotransporter beta-domain"/>
    <property type="match status" value="1"/>
</dbReference>
<organism evidence="4 5">
    <name type="scientific">Sphingomonas natans</name>
    <dbReference type="NCBI Taxonomy" id="3063330"/>
    <lineage>
        <taxon>Bacteria</taxon>
        <taxon>Pseudomonadati</taxon>
        <taxon>Pseudomonadota</taxon>
        <taxon>Alphaproteobacteria</taxon>
        <taxon>Sphingomonadales</taxon>
        <taxon>Sphingomonadaceae</taxon>
        <taxon>Sphingomonas</taxon>
    </lineage>
</organism>
<dbReference type="EMBL" id="JAUOTP010000005">
    <property type="protein sequence ID" value="MDO6415097.1"/>
    <property type="molecule type" value="Genomic_DNA"/>
</dbReference>
<proteinExistence type="predicted"/>
<dbReference type="PANTHER" id="PTHR37494">
    <property type="entry name" value="HEMAGGLUTININ"/>
    <property type="match status" value="1"/>
</dbReference>
<dbReference type="SMART" id="SM00429">
    <property type="entry name" value="IPT"/>
    <property type="match status" value="1"/>
</dbReference>
<dbReference type="Pfam" id="PF03797">
    <property type="entry name" value="Autotransporter"/>
    <property type="match status" value="1"/>
</dbReference>
<dbReference type="InterPro" id="IPR013783">
    <property type="entry name" value="Ig-like_fold"/>
</dbReference>
<feature type="region of interest" description="Disordered" evidence="1">
    <location>
        <begin position="1529"/>
        <end position="1596"/>
    </location>
</feature>
<dbReference type="RefSeq" id="WP_303542864.1">
    <property type="nucleotide sequence ID" value="NZ_JAUOTP010000005.1"/>
</dbReference>
<dbReference type="Gene3D" id="2.60.40.10">
    <property type="entry name" value="Immunoglobulins"/>
    <property type="match status" value="2"/>
</dbReference>
<dbReference type="NCBIfam" id="NF012211">
    <property type="entry name" value="tand_rpt_95"/>
    <property type="match status" value="1"/>
</dbReference>
<keyword evidence="2" id="KW-0732">Signal</keyword>
<name>A0ABT8Y9T2_9SPHN</name>
<dbReference type="Pfam" id="PF01833">
    <property type="entry name" value="TIG"/>
    <property type="match status" value="1"/>
</dbReference>
<gene>
    <name evidence="4" type="ORF">Q4F19_11965</name>
</gene>
<protein>
    <submittedName>
        <fullName evidence="4">Ig-like domain-containing protein</fullName>
    </submittedName>
</protein>
<dbReference type="SUPFAM" id="SSF81296">
    <property type="entry name" value="E set domains"/>
    <property type="match status" value="1"/>
</dbReference>
<dbReference type="PROSITE" id="PS51208">
    <property type="entry name" value="AUTOTRANSPORTER"/>
    <property type="match status" value="1"/>
</dbReference>
<evidence type="ECO:0000256" key="1">
    <source>
        <dbReference type="SAM" id="MobiDB-lite"/>
    </source>
</evidence>
<dbReference type="InterPro" id="IPR005546">
    <property type="entry name" value="Autotransporte_beta"/>
</dbReference>
<dbReference type="Pfam" id="PF17963">
    <property type="entry name" value="Big_9"/>
    <property type="match status" value="11"/>
</dbReference>
<dbReference type="InterPro" id="IPR015919">
    <property type="entry name" value="Cadherin-like_sf"/>
</dbReference>
<dbReference type="PANTHER" id="PTHR37494:SF1">
    <property type="entry name" value="STAPHYLOCOCCUS AUREUS SURFACE PROTEIN A"/>
    <property type="match status" value="1"/>
</dbReference>
<dbReference type="InterPro" id="IPR036709">
    <property type="entry name" value="Autotransporte_beta_dom_sf"/>
</dbReference>
<dbReference type="InterPro" id="IPR002909">
    <property type="entry name" value="IPT_dom"/>
</dbReference>
<accession>A0ABT8Y9T2</accession>
<reference evidence="4" key="1">
    <citation type="submission" date="2023-07" db="EMBL/GenBank/DDBJ databases">
        <authorList>
            <person name="Kim M."/>
        </authorList>
    </citation>
    <scope>NUCLEOTIDE SEQUENCE</scope>
    <source>
        <strain evidence="4">BIUV-7</strain>
    </source>
</reference>
<keyword evidence="5" id="KW-1185">Reference proteome</keyword>